<reference evidence="5 6" key="1">
    <citation type="submission" date="2017-07" db="EMBL/GenBank/DDBJ databases">
        <title>Annotated genome sequence of Bacterioplanes sanyensis isolated from Red Sea.</title>
        <authorList>
            <person name="Rehman Z.U."/>
        </authorList>
    </citation>
    <scope>NUCLEOTIDE SEQUENCE [LARGE SCALE GENOMIC DNA]</scope>
    <source>
        <strain evidence="5 6">NV9</strain>
    </source>
</reference>
<dbReference type="GO" id="GO:1990228">
    <property type="term" value="C:sulfurtransferase complex"/>
    <property type="evidence" value="ECO:0007669"/>
    <property type="project" value="TreeGrafter"/>
</dbReference>
<keyword evidence="4 5" id="KW-0808">Transferase</keyword>
<comment type="similarity">
    <text evidence="2">Belongs to the DsrE/TusD family.</text>
</comment>
<evidence type="ECO:0000256" key="4">
    <source>
        <dbReference type="ARBA" id="ARBA00022679"/>
    </source>
</evidence>
<accession>A0A222FNI9</accession>
<dbReference type="GO" id="GO:0002143">
    <property type="term" value="P:tRNA wobble position uridine thiolation"/>
    <property type="evidence" value="ECO:0007669"/>
    <property type="project" value="TreeGrafter"/>
</dbReference>
<evidence type="ECO:0000256" key="1">
    <source>
        <dbReference type="ARBA" id="ARBA00004496"/>
    </source>
</evidence>
<dbReference type="InterPro" id="IPR017463">
    <property type="entry name" value="Sulphur_relay_TusD/DsrE"/>
</dbReference>
<dbReference type="NCBIfam" id="NF001237">
    <property type="entry name" value="PRK00207.1"/>
    <property type="match status" value="1"/>
</dbReference>
<dbReference type="OrthoDB" id="9787483at2"/>
<evidence type="ECO:0000256" key="3">
    <source>
        <dbReference type="ARBA" id="ARBA00022490"/>
    </source>
</evidence>
<evidence type="ECO:0000256" key="2">
    <source>
        <dbReference type="ARBA" id="ARBA00007067"/>
    </source>
</evidence>
<dbReference type="EMBL" id="CP022530">
    <property type="protein sequence ID" value="ASP39783.1"/>
    <property type="molecule type" value="Genomic_DNA"/>
</dbReference>
<organism evidence="5 6">
    <name type="scientific">Bacterioplanes sanyensis</name>
    <dbReference type="NCBI Taxonomy" id="1249553"/>
    <lineage>
        <taxon>Bacteria</taxon>
        <taxon>Pseudomonadati</taxon>
        <taxon>Pseudomonadota</taxon>
        <taxon>Gammaproteobacteria</taxon>
        <taxon>Oceanospirillales</taxon>
        <taxon>Oceanospirillaceae</taxon>
        <taxon>Bacterioplanes</taxon>
    </lineage>
</organism>
<dbReference type="Gene3D" id="3.40.1260.10">
    <property type="entry name" value="DsrEFH-like"/>
    <property type="match status" value="1"/>
</dbReference>
<keyword evidence="3" id="KW-0963">Cytoplasm</keyword>
<comment type="subcellular location">
    <subcellularLocation>
        <location evidence="1">Cytoplasm</location>
    </subcellularLocation>
</comment>
<protein>
    <submittedName>
        <fullName evidence="5">Sulfurtransferase complex subunit TusD</fullName>
    </submittedName>
</protein>
<dbReference type="Pfam" id="PF02635">
    <property type="entry name" value="DsrE"/>
    <property type="match status" value="1"/>
</dbReference>
<dbReference type="InterPro" id="IPR027396">
    <property type="entry name" value="DsrEFH-like"/>
</dbReference>
<name>A0A222FNI9_9GAMM</name>
<dbReference type="RefSeq" id="WP_094060957.1">
    <property type="nucleotide sequence ID" value="NZ_CP022530.1"/>
</dbReference>
<dbReference type="KEGG" id="bsan:CHH28_14360"/>
<dbReference type="PANTHER" id="PTHR34874">
    <property type="entry name" value="PROTEIN YCHN"/>
    <property type="match status" value="1"/>
</dbReference>
<evidence type="ECO:0000313" key="5">
    <source>
        <dbReference type="EMBL" id="ASP39783.1"/>
    </source>
</evidence>
<dbReference type="AlphaFoldDB" id="A0A222FNI9"/>
<dbReference type="GO" id="GO:0016783">
    <property type="term" value="F:sulfurtransferase activity"/>
    <property type="evidence" value="ECO:0007669"/>
    <property type="project" value="InterPro"/>
</dbReference>
<dbReference type="SUPFAM" id="SSF75169">
    <property type="entry name" value="DsrEFH-like"/>
    <property type="match status" value="1"/>
</dbReference>
<dbReference type="PANTHER" id="PTHR34874:SF3">
    <property type="entry name" value="SULFURTRANSFERASE TUSD"/>
    <property type="match status" value="1"/>
</dbReference>
<proteinExistence type="inferred from homology"/>
<dbReference type="InterPro" id="IPR003787">
    <property type="entry name" value="Sulphur_relay_DsrE/F-like"/>
</dbReference>
<dbReference type="Proteomes" id="UP000202440">
    <property type="component" value="Chromosome"/>
</dbReference>
<gene>
    <name evidence="5" type="primary">tusD</name>
    <name evidence="5" type="ORF">CHH28_14360</name>
</gene>
<evidence type="ECO:0000313" key="6">
    <source>
        <dbReference type="Proteomes" id="UP000202440"/>
    </source>
</evidence>
<keyword evidence="6" id="KW-1185">Reference proteome</keyword>
<sequence length="126" mass="14002">MARFTLLVRRSPYVANGHRSALAFAQACLRAGHTIQRVFFYQDAVFAGLAQQAPQGQTSVEQQWLAVAEQGVELQLCIANALRRGIFDQQEADRYGQQATLQSHYVLRGLGEVASAMTDSDRIVEF</sequence>
<dbReference type="NCBIfam" id="TIGR03012">
    <property type="entry name" value="sulf_tusD_dsrE"/>
    <property type="match status" value="1"/>
</dbReference>
<dbReference type="GO" id="GO:0097163">
    <property type="term" value="F:sulfur carrier activity"/>
    <property type="evidence" value="ECO:0007669"/>
    <property type="project" value="TreeGrafter"/>
</dbReference>